<dbReference type="InterPro" id="IPR050110">
    <property type="entry name" value="Glyoxalase_II_hydrolase"/>
</dbReference>
<dbReference type="Gene3D" id="3.60.15.10">
    <property type="entry name" value="Ribonuclease Z/Hydroxyacylglutathione hydrolase-like"/>
    <property type="match status" value="1"/>
</dbReference>
<dbReference type="Pfam" id="PF00753">
    <property type="entry name" value="Lactamase_B"/>
    <property type="match status" value="1"/>
</dbReference>
<evidence type="ECO:0000256" key="1">
    <source>
        <dbReference type="ARBA" id="ARBA00001623"/>
    </source>
</evidence>
<dbReference type="EMBL" id="NBTM02000001">
    <property type="protein sequence ID" value="PNL91771.1"/>
    <property type="molecule type" value="Genomic_DNA"/>
</dbReference>
<evidence type="ECO:0000256" key="7">
    <source>
        <dbReference type="HAMAP-Rule" id="MF_01374"/>
    </source>
</evidence>
<dbReference type="PANTHER" id="PTHR43705">
    <property type="entry name" value="HYDROXYACYLGLUTATHIONE HYDROLASE"/>
    <property type="match status" value="1"/>
</dbReference>
<name>A0A2J9PP01_9LACT</name>
<feature type="binding site" evidence="7">
    <location>
        <position position="109"/>
    </location>
    <ligand>
        <name>Zn(2+)</name>
        <dbReference type="ChEBI" id="CHEBI:29105"/>
        <label>1</label>
    </ligand>
</feature>
<sequence length="235" mass="25982">MNIFPIHALADNYIWMIEDTDSVMIVDPGEAAEVLSYIEVEKPSQIAILLTHKHDDHIGGVEEIIQTYPETNIYGPSEVPGFDDMTILEDGSQVDILGHKVTALLSAGHTAGHLAYIVDNQFLFTGDAMFSAGCGRVFTGDYQAAFDALETFSRLDDDIAVFAGHEYTLTNLKFAHSIFPENEVIAEALGQAEVLNAVNHPTYPSTIGREKIINIFMQAEDVTAFKDLRNLRDNF</sequence>
<dbReference type="AlphaFoldDB" id="A0A2J9PP01"/>
<dbReference type="NCBIfam" id="TIGR03413">
    <property type="entry name" value="GSH_gloB"/>
    <property type="match status" value="1"/>
</dbReference>
<dbReference type="PANTHER" id="PTHR43705:SF1">
    <property type="entry name" value="HYDROXYACYLGLUTATHIONE HYDROLASE GLOB"/>
    <property type="match status" value="1"/>
</dbReference>
<dbReference type="InterPro" id="IPR036866">
    <property type="entry name" value="RibonucZ/Hydroxyglut_hydro"/>
</dbReference>
<protein>
    <recommendedName>
        <fullName evidence="7">Hydroxyacylglutathione hydrolase</fullName>
        <ecNumber evidence="7">3.1.2.6</ecNumber>
    </recommendedName>
    <alternativeName>
        <fullName evidence="7">Glyoxalase II</fullName>
        <shortName evidence="7">Glx II</shortName>
    </alternativeName>
</protein>
<feature type="binding site" evidence="7">
    <location>
        <position position="56"/>
    </location>
    <ligand>
        <name>Zn(2+)</name>
        <dbReference type="ChEBI" id="CHEBI:29105"/>
        <label>2</label>
    </ligand>
</feature>
<feature type="binding site" evidence="7">
    <location>
        <position position="52"/>
    </location>
    <ligand>
        <name>Zn(2+)</name>
        <dbReference type="ChEBI" id="CHEBI:29105"/>
        <label>1</label>
    </ligand>
</feature>
<comment type="pathway">
    <text evidence="2 7">Secondary metabolite metabolism; methylglyoxal degradation; (R)-lactate from methylglyoxal: step 2/2.</text>
</comment>
<dbReference type="SUPFAM" id="SSF56281">
    <property type="entry name" value="Metallo-hydrolase/oxidoreductase"/>
    <property type="match status" value="1"/>
</dbReference>
<evidence type="ECO:0000259" key="8">
    <source>
        <dbReference type="SMART" id="SM00849"/>
    </source>
</evidence>
<dbReference type="GO" id="GO:0046872">
    <property type="term" value="F:metal ion binding"/>
    <property type="evidence" value="ECO:0007669"/>
    <property type="project" value="UniProtKB-KW"/>
</dbReference>
<dbReference type="GO" id="GO:0004416">
    <property type="term" value="F:hydroxyacylglutathione hydrolase activity"/>
    <property type="evidence" value="ECO:0007669"/>
    <property type="project" value="UniProtKB-UniRule"/>
</dbReference>
<comment type="similarity">
    <text evidence="3 7">Belongs to the metallo-beta-lactamase superfamily. Glyoxalase II family.</text>
</comment>
<evidence type="ECO:0000256" key="6">
    <source>
        <dbReference type="ARBA" id="ARBA00022833"/>
    </source>
</evidence>
<feature type="binding site" evidence="7">
    <location>
        <position position="57"/>
    </location>
    <ligand>
        <name>Zn(2+)</name>
        <dbReference type="ChEBI" id="CHEBI:29105"/>
        <label>2</label>
    </ligand>
</feature>
<dbReference type="Pfam" id="PF16123">
    <property type="entry name" value="HAGH_C"/>
    <property type="match status" value="1"/>
</dbReference>
<keyword evidence="5 7" id="KW-0378">Hydrolase</keyword>
<comment type="caution">
    <text evidence="9">The sequence shown here is derived from an EMBL/GenBank/DDBJ whole genome shotgun (WGS) entry which is preliminary data.</text>
</comment>
<feature type="binding site" evidence="7">
    <location>
        <position position="127"/>
    </location>
    <ligand>
        <name>Zn(2+)</name>
        <dbReference type="ChEBI" id="CHEBI:29105"/>
        <label>2</label>
    </ligand>
</feature>
<gene>
    <name evidence="7 9" type="primary">gloB</name>
    <name evidence="9" type="ORF">A6J77_005855</name>
</gene>
<feature type="binding site" evidence="7">
    <location>
        <position position="54"/>
    </location>
    <ligand>
        <name>Zn(2+)</name>
        <dbReference type="ChEBI" id="CHEBI:29105"/>
        <label>1</label>
    </ligand>
</feature>
<dbReference type="HAMAP" id="MF_01374">
    <property type="entry name" value="Glyoxalase_2"/>
    <property type="match status" value="1"/>
</dbReference>
<evidence type="ECO:0000256" key="3">
    <source>
        <dbReference type="ARBA" id="ARBA00006759"/>
    </source>
</evidence>
<dbReference type="RefSeq" id="WP_083069003.1">
    <property type="nucleotide sequence ID" value="NZ_JALXKY010000020.1"/>
</dbReference>
<dbReference type="EC" id="3.1.2.6" evidence="7"/>
<dbReference type="CDD" id="cd07723">
    <property type="entry name" value="hydroxyacylglutathione_hydrolase_MBL-fold"/>
    <property type="match status" value="1"/>
</dbReference>
<keyword evidence="6 7" id="KW-0862">Zinc</keyword>
<comment type="subunit">
    <text evidence="7">Monomer.</text>
</comment>
<comment type="cofactor">
    <cofactor evidence="7">
        <name>Zn(2+)</name>
        <dbReference type="ChEBI" id="CHEBI:29105"/>
    </cofactor>
    <text evidence="7">Binds 2 Zn(2+) ions per subunit.</text>
</comment>
<dbReference type="InterPro" id="IPR035680">
    <property type="entry name" value="Clx_II_MBL"/>
</dbReference>
<comment type="function">
    <text evidence="7">Thiolesterase that catalyzes the hydrolysis of S-D-lactoyl-glutathione to form glutathione and D-lactic acid.</text>
</comment>
<dbReference type="SMART" id="SM00849">
    <property type="entry name" value="Lactamase_B"/>
    <property type="match status" value="1"/>
</dbReference>
<comment type="catalytic activity">
    <reaction evidence="1 7">
        <text>an S-(2-hydroxyacyl)glutathione + H2O = a 2-hydroxy carboxylate + glutathione + H(+)</text>
        <dbReference type="Rhea" id="RHEA:21864"/>
        <dbReference type="ChEBI" id="CHEBI:15377"/>
        <dbReference type="ChEBI" id="CHEBI:15378"/>
        <dbReference type="ChEBI" id="CHEBI:57925"/>
        <dbReference type="ChEBI" id="CHEBI:58896"/>
        <dbReference type="ChEBI" id="CHEBI:71261"/>
        <dbReference type="EC" id="3.1.2.6"/>
    </reaction>
</comment>
<evidence type="ECO:0000313" key="9">
    <source>
        <dbReference type="EMBL" id="PNL91771.1"/>
    </source>
</evidence>
<organism evidence="9 10">
    <name type="scientific">Aerococcus viridans</name>
    <dbReference type="NCBI Taxonomy" id="1377"/>
    <lineage>
        <taxon>Bacteria</taxon>
        <taxon>Bacillati</taxon>
        <taxon>Bacillota</taxon>
        <taxon>Bacilli</taxon>
        <taxon>Lactobacillales</taxon>
        <taxon>Aerococcaceae</taxon>
        <taxon>Aerococcus</taxon>
    </lineage>
</organism>
<feature type="domain" description="Metallo-beta-lactamase" evidence="8">
    <location>
        <begin position="11"/>
        <end position="165"/>
    </location>
</feature>
<feature type="binding site" evidence="7">
    <location>
        <position position="165"/>
    </location>
    <ligand>
        <name>Zn(2+)</name>
        <dbReference type="ChEBI" id="CHEBI:29105"/>
        <label>2</label>
    </ligand>
</feature>
<evidence type="ECO:0000256" key="5">
    <source>
        <dbReference type="ARBA" id="ARBA00022801"/>
    </source>
</evidence>
<evidence type="ECO:0000256" key="2">
    <source>
        <dbReference type="ARBA" id="ARBA00004963"/>
    </source>
</evidence>
<dbReference type="InterPro" id="IPR017782">
    <property type="entry name" value="Hydroxyacylglutathione_Hdrlase"/>
</dbReference>
<dbReference type="GO" id="GO:0019243">
    <property type="term" value="P:methylglyoxal catabolic process to D-lactate via S-lactoyl-glutathione"/>
    <property type="evidence" value="ECO:0007669"/>
    <property type="project" value="UniProtKB-UniRule"/>
</dbReference>
<keyword evidence="4 7" id="KW-0479">Metal-binding</keyword>
<dbReference type="Proteomes" id="UP000192813">
    <property type="component" value="Unassembled WGS sequence"/>
</dbReference>
<proteinExistence type="inferred from homology"/>
<evidence type="ECO:0000313" key="10">
    <source>
        <dbReference type="Proteomes" id="UP000192813"/>
    </source>
</evidence>
<evidence type="ECO:0000256" key="4">
    <source>
        <dbReference type="ARBA" id="ARBA00022723"/>
    </source>
</evidence>
<dbReference type="UniPathway" id="UPA00619">
    <property type="reaction ID" value="UER00676"/>
</dbReference>
<feature type="binding site" evidence="7">
    <location>
        <position position="127"/>
    </location>
    <ligand>
        <name>Zn(2+)</name>
        <dbReference type="ChEBI" id="CHEBI:29105"/>
        <label>1</label>
    </ligand>
</feature>
<dbReference type="InterPro" id="IPR001279">
    <property type="entry name" value="Metallo-B-lactamas"/>
</dbReference>
<dbReference type="InterPro" id="IPR032282">
    <property type="entry name" value="HAGH_C"/>
</dbReference>
<accession>A0A2J9PP01</accession>
<reference evidence="10" key="1">
    <citation type="submission" date="2017-12" db="EMBL/GenBank/DDBJ databases">
        <title>FDA dAtabase for Regulatory Grade micrObial Sequences (FDA-ARGOS): Supporting development and validation of Infectious Disease Dx tests.</title>
        <authorList>
            <person name="Hoffmann M."/>
            <person name="Allard M."/>
            <person name="Evans P."/>
            <person name="Brown E."/>
            <person name="Tallon L."/>
            <person name="Sadzewicz L."/>
            <person name="Sengamalay N."/>
            <person name="Ott S."/>
            <person name="Godinez A."/>
            <person name="Nagaraj S."/>
            <person name="Vavikolanu K."/>
            <person name="Aluvathingal J."/>
            <person name="Nadendla S."/>
            <person name="Sichtig H."/>
        </authorList>
    </citation>
    <scope>NUCLEOTIDE SEQUENCE [LARGE SCALE GENOMIC DNA]</scope>
    <source>
        <strain evidence="10">FDAARGOS_249</strain>
    </source>
</reference>